<sequence length="352" mass="40439">MEEVPAHVHPGPIVPNILSRQHEYRSGLIWSRDHETCFTDLQCRRFGRNLFQCCSTITGRLAVVHGSFRGCTTDRESLSLTTDLGVIAYTCIVASADYGCSSRLSCSSCQLPMHTLVTYMDQLDFMPSDQIVEYHYPGRVIRQFAWAQMVPDACDTRLDLHRIYDEYIRWYRGITQVYIGNIPNRDTRSYGYQPAGVDKWMMIFMLQEVDDIASVVIQKLPTDPSEMAVFTKKVQMIIWRFMTFPVQTSRHRPREHIPDQSGRRQPGRGAGGGRPPIPPFPDKHEQVYPRHAEFRTPFPLGTADSSTPHQPISQTSSSDEEERTNDMDGVQQYGFWHRVGKKTTRFTPSDWP</sequence>
<protein>
    <submittedName>
        <fullName evidence="1">Uncharacterized protein</fullName>
    </submittedName>
</protein>
<organism evidence="1 2">
    <name type="scientific">Catharanthus roseus</name>
    <name type="common">Madagascar periwinkle</name>
    <name type="synonym">Vinca rosea</name>
    <dbReference type="NCBI Taxonomy" id="4058"/>
    <lineage>
        <taxon>Eukaryota</taxon>
        <taxon>Viridiplantae</taxon>
        <taxon>Streptophyta</taxon>
        <taxon>Embryophyta</taxon>
        <taxon>Tracheophyta</taxon>
        <taxon>Spermatophyta</taxon>
        <taxon>Magnoliopsida</taxon>
        <taxon>eudicotyledons</taxon>
        <taxon>Gunneridae</taxon>
        <taxon>Pentapetalae</taxon>
        <taxon>asterids</taxon>
        <taxon>lamiids</taxon>
        <taxon>Gentianales</taxon>
        <taxon>Apocynaceae</taxon>
        <taxon>Rauvolfioideae</taxon>
        <taxon>Vinceae</taxon>
        <taxon>Catharanthinae</taxon>
        <taxon>Catharanthus</taxon>
    </lineage>
</organism>
<proteinExistence type="predicted"/>
<accession>A0ACC0AE25</accession>
<evidence type="ECO:0000313" key="2">
    <source>
        <dbReference type="Proteomes" id="UP001060085"/>
    </source>
</evidence>
<gene>
    <name evidence="1" type="ORF">M9H77_27995</name>
</gene>
<comment type="caution">
    <text evidence="1">The sequence shown here is derived from an EMBL/GenBank/DDBJ whole genome shotgun (WGS) entry which is preliminary data.</text>
</comment>
<evidence type="ECO:0000313" key="1">
    <source>
        <dbReference type="EMBL" id="KAI5659202.1"/>
    </source>
</evidence>
<name>A0ACC0AE25_CATRO</name>
<reference evidence="2" key="1">
    <citation type="journal article" date="2023" name="Nat. Plants">
        <title>Single-cell RNA sequencing provides a high-resolution roadmap for understanding the multicellular compartmentation of specialized metabolism.</title>
        <authorList>
            <person name="Sun S."/>
            <person name="Shen X."/>
            <person name="Li Y."/>
            <person name="Li Y."/>
            <person name="Wang S."/>
            <person name="Li R."/>
            <person name="Zhang H."/>
            <person name="Shen G."/>
            <person name="Guo B."/>
            <person name="Wei J."/>
            <person name="Xu J."/>
            <person name="St-Pierre B."/>
            <person name="Chen S."/>
            <person name="Sun C."/>
        </authorList>
    </citation>
    <scope>NUCLEOTIDE SEQUENCE [LARGE SCALE GENOMIC DNA]</scope>
</reference>
<keyword evidence="2" id="KW-1185">Reference proteome</keyword>
<dbReference type="EMBL" id="CM044706">
    <property type="protein sequence ID" value="KAI5659202.1"/>
    <property type="molecule type" value="Genomic_DNA"/>
</dbReference>
<dbReference type="Proteomes" id="UP001060085">
    <property type="component" value="Linkage Group LG06"/>
</dbReference>